<organism evidence="1 2">
    <name type="scientific">Stenotrophomonas maltophilia phage vB_SmaM_Ps15</name>
    <dbReference type="NCBI Taxonomy" id="3071007"/>
    <lineage>
        <taxon>Viruses</taxon>
        <taxon>Duplodnaviria</taxon>
        <taxon>Heunggongvirae</taxon>
        <taxon>Uroviricota</taxon>
        <taxon>Caudoviricetes</taxon>
        <taxon>Menderavirus</taxon>
        <taxon>Menderavirus Ps15</taxon>
    </lineage>
</organism>
<gene>
    <name evidence="1" type="ORF">SmaMPs15_000042</name>
</gene>
<reference evidence="1 2" key="1">
    <citation type="submission" date="2021-12" db="EMBL/GenBank/DDBJ databases">
        <title>Characterization of bacteriophage vB_SmaM_Ps15 infective to Stenotrophomonas maltophila clinical ocular isolates.</title>
        <authorList>
            <person name="Damnjanovic D."/>
            <person name="Vazquez-Campos X."/>
            <person name="Elliott L."/>
            <person name="Willcox M."/>
            <person name="Bridge W.J."/>
        </authorList>
    </citation>
    <scope>NUCLEOTIDE SEQUENCE [LARGE SCALE GENOMIC DNA]</scope>
</reference>
<dbReference type="EMBL" id="OL702939">
    <property type="protein sequence ID" value="UMO77193.1"/>
    <property type="molecule type" value="Genomic_DNA"/>
</dbReference>
<sequence>MKRLMRLALDEHELAALMFHAPITMEMLDPHYDGVSNDGFSVYHVSYHMHCVVTATLDLLEQTGRFK</sequence>
<name>A0AAE9JU80_9CAUD</name>
<proteinExistence type="predicted"/>
<evidence type="ECO:0000313" key="2">
    <source>
        <dbReference type="Proteomes" id="UP000829466"/>
    </source>
</evidence>
<accession>A0AAE9JU80</accession>
<dbReference type="Proteomes" id="UP000829466">
    <property type="component" value="Segment"/>
</dbReference>
<protein>
    <submittedName>
        <fullName evidence="1">Uncharacterized protein</fullName>
    </submittedName>
</protein>
<keyword evidence="2" id="KW-1185">Reference proteome</keyword>
<evidence type="ECO:0000313" key="1">
    <source>
        <dbReference type="EMBL" id="UMO77193.1"/>
    </source>
</evidence>